<accession>A0A7D9EYU2</accession>
<proteinExistence type="predicted"/>
<dbReference type="EMBL" id="CACRXK020010091">
    <property type="protein sequence ID" value="CAB4018623.1"/>
    <property type="molecule type" value="Genomic_DNA"/>
</dbReference>
<dbReference type="InterPro" id="IPR014716">
    <property type="entry name" value="Fibrinogen_a/b/g_C_1"/>
</dbReference>
<dbReference type="SUPFAM" id="SSF56496">
    <property type="entry name" value="Fibrinogen C-terminal domain-like"/>
    <property type="match status" value="1"/>
</dbReference>
<sequence length="502" mass="56563">KTPIGELFSPAYDCSKILDHNPEAKDGMYWIDLGGTYPKQAYCDMITDGGGYMLFGRTNTSVTWTVPSSNDAVEPYGNPHWASHLGDAPILDLRIQMARTEDLSKPLAHWSFRLQTERLLKNLMIVDHGCAQATPGIGNIAYVKDLQTENVVTTKFRCSVFGGYHNPATGFGWTMMNSCLKKPCRRGFAFFDHDVIKFQTDHSGSFSYSVSGSISGIYQNSTAFVGCDKTKCCGCFGPAGATGDYCGTDCKKRRNGTIVKNVYSWFWVRSSIPKKVWSKCMDYKVTTPNGDTVRYKLLDGNPTPEKGRCGRKEALLNDGIVVVPDDETSKKVPKVPGLLKYRKDTKELYVRANESWCVVAQEKKVMKKLNQLEREKTELKQIIENMNETLNNLLSIVNDPMFAESIILSGQSYYRYDQLFKIWIERIFTAKLCWRATRDGWAVPFTASATTRNQQLPWLKLAVIFSEGMLQSLGKVAATNKLQDPSYSLFATKKICRRLKPH</sequence>
<dbReference type="OrthoDB" id="5971203at2759"/>
<keyword evidence="2" id="KW-1185">Reference proteome</keyword>
<name>A0A7D9EYU2_PARCT</name>
<dbReference type="Proteomes" id="UP001152795">
    <property type="component" value="Unassembled WGS sequence"/>
</dbReference>
<comment type="caution">
    <text evidence="1">The sequence shown here is derived from an EMBL/GenBank/DDBJ whole genome shotgun (WGS) entry which is preliminary data.</text>
</comment>
<reference evidence="1" key="1">
    <citation type="submission" date="2020-04" db="EMBL/GenBank/DDBJ databases">
        <authorList>
            <person name="Alioto T."/>
            <person name="Alioto T."/>
            <person name="Gomez Garrido J."/>
        </authorList>
    </citation>
    <scope>NUCLEOTIDE SEQUENCE</scope>
    <source>
        <strain evidence="1">A484AB</strain>
    </source>
</reference>
<feature type="non-terminal residue" evidence="1">
    <location>
        <position position="1"/>
    </location>
</feature>
<evidence type="ECO:0000313" key="2">
    <source>
        <dbReference type="Proteomes" id="UP001152795"/>
    </source>
</evidence>
<dbReference type="Gene3D" id="3.90.215.10">
    <property type="entry name" value="Gamma Fibrinogen, chain A, domain 1"/>
    <property type="match status" value="1"/>
</dbReference>
<organism evidence="1 2">
    <name type="scientific">Paramuricea clavata</name>
    <name type="common">Red gorgonian</name>
    <name type="synonym">Violescent sea-whip</name>
    <dbReference type="NCBI Taxonomy" id="317549"/>
    <lineage>
        <taxon>Eukaryota</taxon>
        <taxon>Metazoa</taxon>
        <taxon>Cnidaria</taxon>
        <taxon>Anthozoa</taxon>
        <taxon>Octocorallia</taxon>
        <taxon>Malacalcyonacea</taxon>
        <taxon>Plexauridae</taxon>
        <taxon>Paramuricea</taxon>
    </lineage>
</organism>
<evidence type="ECO:0000313" key="1">
    <source>
        <dbReference type="EMBL" id="CAB4018623.1"/>
    </source>
</evidence>
<dbReference type="InterPro" id="IPR036056">
    <property type="entry name" value="Fibrinogen-like_C"/>
</dbReference>
<dbReference type="AlphaFoldDB" id="A0A7D9EYU2"/>
<gene>
    <name evidence="1" type="ORF">PACLA_8A046904</name>
</gene>
<dbReference type="NCBIfam" id="NF040941">
    <property type="entry name" value="GGGWT_bact"/>
    <property type="match status" value="1"/>
</dbReference>
<protein>
    <submittedName>
        <fullName evidence="1">Uncharacterized protein</fullName>
    </submittedName>
</protein>